<dbReference type="GO" id="GO:0004222">
    <property type="term" value="F:metalloendopeptidase activity"/>
    <property type="evidence" value="ECO:0007669"/>
    <property type="project" value="TreeGrafter"/>
</dbReference>
<gene>
    <name evidence="4" type="ordered locus">Thal_0061</name>
</gene>
<protein>
    <submittedName>
        <fullName evidence="4">Peptidase M23</fullName>
    </submittedName>
</protein>
<dbReference type="Gene3D" id="2.70.70.10">
    <property type="entry name" value="Glucose Permease (Domain IIA)"/>
    <property type="match status" value="1"/>
</dbReference>
<dbReference type="CDD" id="cd12797">
    <property type="entry name" value="M23_peptidase"/>
    <property type="match status" value="1"/>
</dbReference>
<dbReference type="OrthoDB" id="9805799at2"/>
<dbReference type="HOGENOM" id="CLU_048239_0_0_0"/>
<dbReference type="SUPFAM" id="SSF51261">
    <property type="entry name" value="Duplicated hybrid motif"/>
    <property type="match status" value="1"/>
</dbReference>
<feature type="transmembrane region" description="Helical" evidence="2">
    <location>
        <begin position="20"/>
        <end position="40"/>
    </location>
</feature>
<evidence type="ECO:0000256" key="2">
    <source>
        <dbReference type="SAM" id="Phobius"/>
    </source>
</evidence>
<dbReference type="STRING" id="638303.Thal_0061"/>
<keyword evidence="2" id="KW-0472">Membrane</keyword>
<keyword evidence="5" id="KW-1185">Reference proteome</keyword>
<keyword evidence="2" id="KW-0812">Transmembrane</keyword>
<evidence type="ECO:0000313" key="4">
    <source>
        <dbReference type="EMBL" id="ADC88699.1"/>
    </source>
</evidence>
<evidence type="ECO:0000313" key="5">
    <source>
        <dbReference type="Proteomes" id="UP000002043"/>
    </source>
</evidence>
<dbReference type="RefSeq" id="WP_012991106.1">
    <property type="nucleotide sequence ID" value="NC_013894.1"/>
</dbReference>
<dbReference type="PANTHER" id="PTHR21666">
    <property type="entry name" value="PEPTIDASE-RELATED"/>
    <property type="match status" value="1"/>
</dbReference>
<keyword evidence="1" id="KW-0732">Signal</keyword>
<dbReference type="KEGG" id="tal:Thal_0061"/>
<dbReference type="Proteomes" id="UP000002043">
    <property type="component" value="Chromosome"/>
</dbReference>
<dbReference type="AlphaFoldDB" id="D3SNG2"/>
<evidence type="ECO:0000256" key="1">
    <source>
        <dbReference type="ARBA" id="ARBA00022729"/>
    </source>
</evidence>
<name>D3SNG2_THEAH</name>
<reference evidence="5" key="1">
    <citation type="journal article" date="2010" name="Stand. Genomic Sci.">
        <title>Complete genome sequence of Thermocrinis albus type strain (HI 11/12T).</title>
        <authorList>
            <person name="Wirth R."/>
            <person name="Sikorski J."/>
            <person name="Brambilla E."/>
            <person name="Misra M."/>
            <person name="Lapidus A."/>
            <person name="Copeland A."/>
            <person name="Nolan M."/>
            <person name="Lucas S."/>
            <person name="Chen F."/>
            <person name="Tice H."/>
            <person name="Cheng J.F."/>
            <person name="Han C."/>
            <person name="Detter J.C."/>
            <person name="Tapia R."/>
            <person name="Bruce D."/>
            <person name="Goodwin L."/>
            <person name="Pitluck S."/>
            <person name="Pati A."/>
            <person name="Anderson I."/>
            <person name="Ivanova N."/>
            <person name="Mavromatis K."/>
            <person name="Mikhailova N."/>
            <person name="Chen A."/>
            <person name="Palaniappan K."/>
            <person name="Bilek Y."/>
            <person name="Hader T."/>
            <person name="Land M."/>
            <person name="Hauser L."/>
            <person name="Chang Y.J."/>
            <person name="Jeffries C.D."/>
            <person name="Tindall B.J."/>
            <person name="Rohde M."/>
            <person name="Goker M."/>
            <person name="Bristow J."/>
            <person name="Eisen J.A."/>
            <person name="Markowitz V."/>
            <person name="Hugenholtz P."/>
            <person name="Kyrpides N.C."/>
            <person name="Klenk H.P."/>
        </authorList>
    </citation>
    <scope>NUCLEOTIDE SEQUENCE [LARGE SCALE GENOMIC DNA]</scope>
    <source>
        <strain evidence="5">DSM 14484 / JCM 11386 / HI 11/12</strain>
    </source>
</reference>
<dbReference type="InterPro" id="IPR016047">
    <property type="entry name" value="M23ase_b-sheet_dom"/>
</dbReference>
<proteinExistence type="predicted"/>
<organism evidence="4 5">
    <name type="scientific">Thermocrinis albus (strain DSM 14484 / JCM 11386 / HI 11/12)</name>
    <dbReference type="NCBI Taxonomy" id="638303"/>
    <lineage>
        <taxon>Bacteria</taxon>
        <taxon>Pseudomonadati</taxon>
        <taxon>Aquificota</taxon>
        <taxon>Aquificia</taxon>
        <taxon>Aquificales</taxon>
        <taxon>Aquificaceae</taxon>
        <taxon>Thermocrinis</taxon>
    </lineage>
</organism>
<sequence length="438" mass="49481">MRYRYPRYSYTERRNPLRFLKPLALLSLLLLSIYLLYIAITGRPVLKNPEALGFLPLKSEKILMVSPPAREVVITAEQNGKKIEIFKGEKKEGSEKWIVPIDAQKLGLKEGRVKLTVELSSGFLRKRSYQLDSFVDLTPPPLEVVAYSRQAQQGGVVAVGVFSEEGAKLMARVEGKEYEFYPLGKGRYFLMLPVHVDAIHDMRLEITAQDQAGNVSREDLIIKIVAQKFKEDKLKIDETFVKEAILPLLGEEGKGLDPITAFKKVNEEWRRKNVEKLAEIGSRSEPKKLWEGAFLQLRNSKVLATYGDVRYYYYQDQLVSSSRHMGYDFASVERAPVEASNNGVVVFTGPLGIYGNTVVIDHGLGLMSLYGHLSSIQVKEGQYVRKGDIIGRTGKTGLALGDHLHFGILVQGYEVNPLPWLDEKWLKNHVESVLEALR</sequence>
<evidence type="ECO:0000259" key="3">
    <source>
        <dbReference type="Pfam" id="PF01551"/>
    </source>
</evidence>
<dbReference type="InterPro" id="IPR050570">
    <property type="entry name" value="Cell_wall_metabolism_enzyme"/>
</dbReference>
<dbReference type="PANTHER" id="PTHR21666:SF289">
    <property type="entry name" value="L-ALA--D-GLU ENDOPEPTIDASE"/>
    <property type="match status" value="1"/>
</dbReference>
<dbReference type="Pfam" id="PF01551">
    <property type="entry name" value="Peptidase_M23"/>
    <property type="match status" value="1"/>
</dbReference>
<feature type="domain" description="M23ase beta-sheet core" evidence="3">
    <location>
        <begin position="323"/>
        <end position="417"/>
    </location>
</feature>
<dbReference type="eggNOG" id="COG0739">
    <property type="taxonomic scope" value="Bacteria"/>
</dbReference>
<dbReference type="EMBL" id="CP001931">
    <property type="protein sequence ID" value="ADC88699.1"/>
    <property type="molecule type" value="Genomic_DNA"/>
</dbReference>
<dbReference type="InterPro" id="IPR011055">
    <property type="entry name" value="Dup_hybrid_motif"/>
</dbReference>
<accession>D3SNG2</accession>
<keyword evidence="2" id="KW-1133">Transmembrane helix</keyword>